<dbReference type="GO" id="GO:0003676">
    <property type="term" value="F:nucleic acid binding"/>
    <property type="evidence" value="ECO:0007669"/>
    <property type="project" value="InterPro"/>
</dbReference>
<dbReference type="InterPro" id="IPR001584">
    <property type="entry name" value="Integrase_cat-core"/>
</dbReference>
<dbReference type="OrthoDB" id="9781005at2"/>
<dbReference type="Gene3D" id="3.30.420.10">
    <property type="entry name" value="Ribonuclease H-like superfamily/Ribonuclease H"/>
    <property type="match status" value="1"/>
</dbReference>
<feature type="domain" description="Integrase catalytic" evidence="2">
    <location>
        <begin position="62"/>
        <end position="243"/>
    </location>
</feature>
<reference evidence="4" key="1">
    <citation type="submission" date="2018-11" db="EMBL/GenBank/DDBJ databases">
        <title>Complete genome sequence of Paenibacillus sp. ML311-T8.</title>
        <authorList>
            <person name="Nam Y.-D."/>
            <person name="Kang J."/>
            <person name="Chung W.-H."/>
            <person name="Park Y.S."/>
        </authorList>
    </citation>
    <scope>NUCLEOTIDE SEQUENCE [LARGE SCALE GENOMIC DNA]</scope>
    <source>
        <strain evidence="4">ML311-T8</strain>
    </source>
</reference>
<gene>
    <name evidence="3" type="ORF">EHS13_17780</name>
</gene>
<dbReference type="PROSITE" id="PS50994">
    <property type="entry name" value="INTEGRASE"/>
    <property type="match status" value="1"/>
</dbReference>
<dbReference type="InterPro" id="IPR036397">
    <property type="entry name" value="RNaseH_sf"/>
</dbReference>
<dbReference type="EMBL" id="CP034235">
    <property type="protein sequence ID" value="QGQ96592.1"/>
    <property type="molecule type" value="Genomic_DNA"/>
</dbReference>
<dbReference type="Proteomes" id="UP000426246">
    <property type="component" value="Chromosome"/>
</dbReference>
<dbReference type="Pfam" id="PF13276">
    <property type="entry name" value="HTH_21"/>
    <property type="match status" value="1"/>
</dbReference>
<dbReference type="InterPro" id="IPR025948">
    <property type="entry name" value="HTH-like_dom"/>
</dbReference>
<evidence type="ECO:0000313" key="4">
    <source>
        <dbReference type="Proteomes" id="UP000426246"/>
    </source>
</evidence>
<dbReference type="InterPro" id="IPR048020">
    <property type="entry name" value="Transpos_IS3"/>
</dbReference>
<evidence type="ECO:0000256" key="1">
    <source>
        <dbReference type="ARBA" id="ARBA00002286"/>
    </source>
</evidence>
<name>A0A6B8RLR6_9BACL</name>
<dbReference type="SUPFAM" id="SSF53098">
    <property type="entry name" value="Ribonuclease H-like"/>
    <property type="match status" value="1"/>
</dbReference>
<dbReference type="PANTHER" id="PTHR46889:SF5">
    <property type="entry name" value="INTEGRASE PROTEIN"/>
    <property type="match status" value="1"/>
</dbReference>
<proteinExistence type="predicted"/>
<dbReference type="GO" id="GO:0015074">
    <property type="term" value="P:DNA integration"/>
    <property type="evidence" value="ECO:0007669"/>
    <property type="project" value="InterPro"/>
</dbReference>
<dbReference type="RefSeq" id="WP_155701664.1">
    <property type="nucleotide sequence ID" value="NZ_CP034235.1"/>
</dbReference>
<accession>A0A6B8RLR6</accession>
<dbReference type="InterPro" id="IPR050900">
    <property type="entry name" value="Transposase_IS3/IS150/IS904"/>
</dbReference>
<protein>
    <submittedName>
        <fullName evidence="3">IS3 family transposase</fullName>
    </submittedName>
</protein>
<dbReference type="AlphaFoldDB" id="A0A6B8RLR6"/>
<dbReference type="NCBIfam" id="NF033516">
    <property type="entry name" value="transpos_IS3"/>
    <property type="match status" value="1"/>
</dbReference>
<dbReference type="Pfam" id="PF13683">
    <property type="entry name" value="rve_3"/>
    <property type="match status" value="1"/>
</dbReference>
<organism evidence="3 4">
    <name type="scientific">Paenibacillus psychroresistens</name>
    <dbReference type="NCBI Taxonomy" id="1778678"/>
    <lineage>
        <taxon>Bacteria</taxon>
        <taxon>Bacillati</taxon>
        <taxon>Bacillota</taxon>
        <taxon>Bacilli</taxon>
        <taxon>Bacillales</taxon>
        <taxon>Paenibacillaceae</taxon>
        <taxon>Paenibacillus</taxon>
    </lineage>
</organism>
<comment type="function">
    <text evidence="1">Involved in the transposition of the insertion sequence.</text>
</comment>
<dbReference type="KEGG" id="ppsc:EHS13_17780"/>
<evidence type="ECO:0000259" key="2">
    <source>
        <dbReference type="PROSITE" id="PS50994"/>
    </source>
</evidence>
<dbReference type="InterPro" id="IPR012337">
    <property type="entry name" value="RNaseH-like_sf"/>
</dbReference>
<sequence length="254" mass="30221">MPVSDEEITEWLMEFIAGEGAAYGYRKLTVLLKRRHKLVINKKKVYRLCKRMNVLRPQRKLKNKHPRRLVNNRLITGSNQLWETDIKYGWIAGEHRFFFIMSIIDVFDRAIISYHLGLTCEAKHLVQITQEALMKRQLFGKPMEEKPFIRSDNGPQFISNLFENACDDFQLIHERIPPRTPNKNAHIESFHSILEAECYQRHEFETYPQVYEIVSQFIKDYNQQRIHGSIYDLSPYEYIEALKNNLVQPKHIKV</sequence>
<keyword evidence="4" id="KW-1185">Reference proteome</keyword>
<dbReference type="PANTHER" id="PTHR46889">
    <property type="entry name" value="TRANSPOSASE INSF FOR INSERTION SEQUENCE IS3B-RELATED"/>
    <property type="match status" value="1"/>
</dbReference>
<evidence type="ECO:0000313" key="3">
    <source>
        <dbReference type="EMBL" id="QGQ96592.1"/>
    </source>
</evidence>